<feature type="compositionally biased region" description="Acidic residues" evidence="1">
    <location>
        <begin position="1349"/>
        <end position="1364"/>
    </location>
</feature>
<dbReference type="EMBL" id="ML211529">
    <property type="protein sequence ID" value="TFK82031.1"/>
    <property type="molecule type" value="Genomic_DNA"/>
</dbReference>
<feature type="region of interest" description="Disordered" evidence="1">
    <location>
        <begin position="83"/>
        <end position="108"/>
    </location>
</feature>
<feature type="compositionally biased region" description="Pro residues" evidence="1">
    <location>
        <begin position="137"/>
        <end position="150"/>
    </location>
</feature>
<evidence type="ECO:0000313" key="2">
    <source>
        <dbReference type="EMBL" id="TFK82031.1"/>
    </source>
</evidence>
<evidence type="ECO:0008006" key="4">
    <source>
        <dbReference type="Google" id="ProtNLM"/>
    </source>
</evidence>
<dbReference type="STRING" id="1314778.A0A5C3NXM9"/>
<accession>A0A5C3NXM9</accession>
<feature type="region of interest" description="Disordered" evidence="1">
    <location>
        <begin position="405"/>
        <end position="427"/>
    </location>
</feature>
<sequence>MPLFCDAEGCGYKAANAASLGRHRNTQCKFRVSGITSILEKRKAEVEDIREFKRARTERQREHEKLVEPGVDPLEGCNEAPMIDTSTSGLTSHRRDASAAPTTRRGRRIRVPKIWKDYEPSNANMLPSQYNPILEHTPPPVSPPPAPISPLSPFRRPAPYVEEVEDEGDAQHSDDESEYECAPNGFGIFRRYFTPPRADPEAYLDLEDRCDAPGLCKPTGIKLGERTNVAWLKHALASMLDEDDEDLEWEDDPEGITHDDLAPFDNCSQLRLTDWWYGQSGTKSKEDFDDLLAVLNSRSFTLSHLTGFSAQKAERILDDCEDDNGVFSKNDGWMRSDVFLSLPKTKSAHKSEDAAPQVAVPGIVHRSLLELIKGVVTEEHPGHAKSYHWLPYQMWWYPPDAPEEVPHVSQPSSSSSPSDTTPPEPMRVYTDCYNSQAMLDEDAKLRKQPRDPKDEDSTEYAILPLLIWSDATHLSDFGYASLWPIYVYFGNLSKYVRGRPTEFAAQHLAYIPELPDSFKEEYMRIFDTRSPPSADVLKFCRRELFQQIWNLLLDEDFMRAYEHGFLVKCGDGVVRRLFPRIFTYSADYPEKILACALKPLARYPCPRCLVKRDQIHQSVREKILRARRNAFKGYALGGDYVKGVVQEGSLNPIQSAFSAKFAQFGVNFHEMFAPDLMHEVELGVWKGTFAHLLRLVQAQGPGSIQEFNARMRRMPTFGRDKIRRFAYDAASRKKLAARDYEAYLAVVMPVFEGLLPLRDDQNVADLLFETANFHALAKLRLHTTATLDIFHAATHHMYKAFRKFSRTTCARYDTRELPREAEARVRRDAKKKTGTCTTGSTRKVRKFTVIHTYKYHCLGDYAAYIVHHGPMDNYTTQIGELEHRHVKRFYVRTNKIQYAWQLAKKNRNVYLLRKLRRRDREFQPRREAIKEKKDKSVAAQEAADRATAAQPFPAVSPSSPYEIGISRNATIKIYNWLAENEDDPATKNFIPLLREHLLHRLHLDPSAQDDDGTPAFSRAQHNGLRILDNKLYTHNIMRRNYTTYDMRRDQDSINPRTHPDIILPDDSDAAHPFAYARIIKILHADVSYVGPGATEATRQWRPVYFLWVRWFEVDTSYPFGFRHRRHPRVQFVDANDPKEAPFGFVDPGAVIRAAYLMPAFNNGETKHLLKPSPLARQLSASNLSDDTDFLYYYVCMFIDRDMYMRYLGGGVGHRGQGVSVARSREHAKRSKRTGRIYRAATAGWFTTSNTQIDADSDADSDDEDTDTETEEEGCPDAETLDSDSDSDSDGDNSGKGAEEDDIWPDHGLEDETDVAGVEDDVDDVGSVDGLLMDDEGRLLSDDENRLLSDDEDRLLDADDEDNGDMEMAQNVAADEDYYRDDEYEAEGFARL</sequence>
<dbReference type="Pfam" id="PF18759">
    <property type="entry name" value="Plavaka"/>
    <property type="match status" value="1"/>
</dbReference>
<dbReference type="InParanoid" id="A0A5C3NXM9"/>
<evidence type="ECO:0000256" key="1">
    <source>
        <dbReference type="SAM" id="MobiDB-lite"/>
    </source>
</evidence>
<feature type="compositionally biased region" description="Basic and acidic residues" evidence="1">
    <location>
        <begin position="1334"/>
        <end position="1348"/>
    </location>
</feature>
<proteinExistence type="predicted"/>
<feature type="region of interest" description="Disordered" evidence="1">
    <location>
        <begin position="923"/>
        <end position="957"/>
    </location>
</feature>
<feature type="compositionally biased region" description="Low complexity" evidence="1">
    <location>
        <begin position="407"/>
        <end position="419"/>
    </location>
</feature>
<keyword evidence="3" id="KW-1185">Reference proteome</keyword>
<organism evidence="2 3">
    <name type="scientific">Polyporus arcularius HHB13444</name>
    <dbReference type="NCBI Taxonomy" id="1314778"/>
    <lineage>
        <taxon>Eukaryota</taxon>
        <taxon>Fungi</taxon>
        <taxon>Dikarya</taxon>
        <taxon>Basidiomycota</taxon>
        <taxon>Agaricomycotina</taxon>
        <taxon>Agaricomycetes</taxon>
        <taxon>Polyporales</taxon>
        <taxon>Polyporaceae</taxon>
        <taxon>Polyporus</taxon>
    </lineage>
</organism>
<protein>
    <recommendedName>
        <fullName evidence="4">C2H2-type domain-containing protein</fullName>
    </recommendedName>
</protein>
<name>A0A5C3NXM9_9APHY</name>
<reference evidence="2 3" key="1">
    <citation type="journal article" date="2019" name="Nat. Ecol. Evol.">
        <title>Megaphylogeny resolves global patterns of mushroom evolution.</title>
        <authorList>
            <person name="Varga T."/>
            <person name="Krizsan K."/>
            <person name="Foldi C."/>
            <person name="Dima B."/>
            <person name="Sanchez-Garcia M."/>
            <person name="Sanchez-Ramirez S."/>
            <person name="Szollosi G.J."/>
            <person name="Szarkandi J.G."/>
            <person name="Papp V."/>
            <person name="Albert L."/>
            <person name="Andreopoulos W."/>
            <person name="Angelini C."/>
            <person name="Antonin V."/>
            <person name="Barry K.W."/>
            <person name="Bougher N.L."/>
            <person name="Buchanan P."/>
            <person name="Buyck B."/>
            <person name="Bense V."/>
            <person name="Catcheside P."/>
            <person name="Chovatia M."/>
            <person name="Cooper J."/>
            <person name="Damon W."/>
            <person name="Desjardin D."/>
            <person name="Finy P."/>
            <person name="Geml J."/>
            <person name="Haridas S."/>
            <person name="Hughes K."/>
            <person name="Justo A."/>
            <person name="Karasinski D."/>
            <person name="Kautmanova I."/>
            <person name="Kiss B."/>
            <person name="Kocsube S."/>
            <person name="Kotiranta H."/>
            <person name="LaButti K.M."/>
            <person name="Lechner B.E."/>
            <person name="Liimatainen K."/>
            <person name="Lipzen A."/>
            <person name="Lukacs Z."/>
            <person name="Mihaltcheva S."/>
            <person name="Morgado L.N."/>
            <person name="Niskanen T."/>
            <person name="Noordeloos M.E."/>
            <person name="Ohm R.A."/>
            <person name="Ortiz-Santana B."/>
            <person name="Ovrebo C."/>
            <person name="Racz N."/>
            <person name="Riley R."/>
            <person name="Savchenko A."/>
            <person name="Shiryaev A."/>
            <person name="Soop K."/>
            <person name="Spirin V."/>
            <person name="Szebenyi C."/>
            <person name="Tomsovsky M."/>
            <person name="Tulloss R.E."/>
            <person name="Uehling J."/>
            <person name="Grigoriev I.V."/>
            <person name="Vagvolgyi C."/>
            <person name="Papp T."/>
            <person name="Martin F.M."/>
            <person name="Miettinen O."/>
            <person name="Hibbett D.S."/>
            <person name="Nagy L.G."/>
        </authorList>
    </citation>
    <scope>NUCLEOTIDE SEQUENCE [LARGE SCALE GENOMIC DNA]</scope>
    <source>
        <strain evidence="2 3">HHB13444</strain>
    </source>
</reference>
<feature type="compositionally biased region" description="Basic and acidic residues" evidence="1">
    <location>
        <begin position="923"/>
        <end position="936"/>
    </location>
</feature>
<evidence type="ECO:0000313" key="3">
    <source>
        <dbReference type="Proteomes" id="UP000308197"/>
    </source>
</evidence>
<dbReference type="Proteomes" id="UP000308197">
    <property type="component" value="Unassembled WGS sequence"/>
</dbReference>
<feature type="compositionally biased region" description="Acidic residues" evidence="1">
    <location>
        <begin position="1254"/>
        <end position="1290"/>
    </location>
</feature>
<feature type="compositionally biased region" description="Acidic residues" evidence="1">
    <location>
        <begin position="1310"/>
        <end position="1325"/>
    </location>
</feature>
<dbReference type="InterPro" id="IPR041078">
    <property type="entry name" value="Plavaka"/>
</dbReference>
<feature type="region of interest" description="Disordered" evidence="1">
    <location>
        <begin position="133"/>
        <end position="155"/>
    </location>
</feature>
<gene>
    <name evidence="2" type="ORF">K466DRAFT_666754</name>
</gene>
<feature type="region of interest" description="Disordered" evidence="1">
    <location>
        <begin position="1248"/>
        <end position="1364"/>
    </location>
</feature>
<feature type="compositionally biased region" description="Low complexity" evidence="1">
    <location>
        <begin position="938"/>
        <end position="949"/>
    </location>
</feature>